<keyword evidence="2" id="KW-1185">Reference proteome</keyword>
<accession>A0ABQ6BEI1</accession>
<dbReference type="SUPFAM" id="SSF55166">
    <property type="entry name" value="Hedgehog/DD-peptidase"/>
    <property type="match status" value="1"/>
</dbReference>
<dbReference type="InterPro" id="IPR009045">
    <property type="entry name" value="Zn_M74/Hedgehog-like"/>
</dbReference>
<dbReference type="Gene3D" id="3.30.1380.10">
    <property type="match status" value="1"/>
</dbReference>
<gene>
    <name evidence="1" type="ORF">GCM10007859_04360</name>
</gene>
<reference evidence="2" key="1">
    <citation type="journal article" date="2019" name="Int. J. Syst. Evol. Microbiol.">
        <title>The Global Catalogue of Microorganisms (GCM) 10K type strain sequencing project: providing services to taxonomists for standard genome sequencing and annotation.</title>
        <authorList>
            <consortium name="The Broad Institute Genomics Platform"/>
            <consortium name="The Broad Institute Genome Sequencing Center for Infectious Disease"/>
            <person name="Wu L."/>
            <person name="Ma J."/>
        </authorList>
    </citation>
    <scope>NUCLEOTIDE SEQUENCE [LARGE SCALE GENOMIC DNA]</scope>
    <source>
        <strain evidence="2">NBRC 110107</strain>
    </source>
</reference>
<sequence length="180" mass="20375">MTARPLDAAASRHFTYRDLCECSEAWRRTRVDNQPRSEETYRAMEALAREVLDPLVERFGRVTLTYGFASPALARVIGRGVAPQLDQHAGHERNRAGRWICPRLGQAVDLFVPATSSRDVACFIVDETPFDRLYLYGAERPIHVSHGPDHSRAVTLVDRSGLRPLPRRLTRRSLADLWPG</sequence>
<organism evidence="1 2">
    <name type="scientific">Brevundimonas denitrificans</name>
    <dbReference type="NCBI Taxonomy" id="1443434"/>
    <lineage>
        <taxon>Bacteria</taxon>
        <taxon>Pseudomonadati</taxon>
        <taxon>Pseudomonadota</taxon>
        <taxon>Alphaproteobacteria</taxon>
        <taxon>Caulobacterales</taxon>
        <taxon>Caulobacteraceae</taxon>
        <taxon>Brevundimonas</taxon>
    </lineage>
</organism>
<dbReference type="EMBL" id="BSOY01000005">
    <property type="protein sequence ID" value="GLS00430.1"/>
    <property type="molecule type" value="Genomic_DNA"/>
</dbReference>
<name>A0ABQ6BEI1_9CAUL</name>
<dbReference type="RefSeq" id="WP_284220650.1">
    <property type="nucleotide sequence ID" value="NZ_BSOY01000005.1"/>
</dbReference>
<proteinExistence type="predicted"/>
<evidence type="ECO:0000313" key="2">
    <source>
        <dbReference type="Proteomes" id="UP001156921"/>
    </source>
</evidence>
<protein>
    <recommendedName>
        <fullName evidence="3">Peptidase M15</fullName>
    </recommendedName>
</protein>
<dbReference type="Proteomes" id="UP001156921">
    <property type="component" value="Unassembled WGS sequence"/>
</dbReference>
<evidence type="ECO:0000313" key="1">
    <source>
        <dbReference type="EMBL" id="GLS00430.1"/>
    </source>
</evidence>
<evidence type="ECO:0008006" key="3">
    <source>
        <dbReference type="Google" id="ProtNLM"/>
    </source>
</evidence>
<comment type="caution">
    <text evidence="1">The sequence shown here is derived from an EMBL/GenBank/DDBJ whole genome shotgun (WGS) entry which is preliminary data.</text>
</comment>